<keyword evidence="3" id="KW-1185">Reference proteome</keyword>
<comment type="caution">
    <text evidence="2">The sequence shown here is derived from an EMBL/GenBank/DDBJ whole genome shotgun (WGS) entry which is preliminary data.</text>
</comment>
<evidence type="ECO:0000256" key="1">
    <source>
        <dbReference type="SAM" id="Phobius"/>
    </source>
</evidence>
<keyword evidence="1" id="KW-1133">Transmembrane helix</keyword>
<keyword evidence="1" id="KW-0472">Membrane</keyword>
<proteinExistence type="predicted"/>
<dbReference type="Proteomes" id="UP000271678">
    <property type="component" value="Unassembled WGS sequence"/>
</dbReference>
<protein>
    <submittedName>
        <fullName evidence="2">Uncharacterized protein</fullName>
    </submittedName>
</protein>
<reference evidence="2 3" key="1">
    <citation type="submission" date="2018-11" db="EMBL/GenBank/DDBJ databases">
        <title>Draft genome of Simplicispira Flexivirga sp. BO-16.</title>
        <authorList>
            <person name="Im W.T."/>
        </authorList>
    </citation>
    <scope>NUCLEOTIDE SEQUENCE [LARGE SCALE GENOMIC DNA]</scope>
    <source>
        <strain evidence="2 3">BO-16</strain>
    </source>
</reference>
<evidence type="ECO:0000313" key="2">
    <source>
        <dbReference type="EMBL" id="RNI23070.1"/>
    </source>
</evidence>
<organism evidence="2 3">
    <name type="scientific">Flexivirga caeni</name>
    <dbReference type="NCBI Taxonomy" id="2294115"/>
    <lineage>
        <taxon>Bacteria</taxon>
        <taxon>Bacillati</taxon>
        <taxon>Actinomycetota</taxon>
        <taxon>Actinomycetes</taxon>
        <taxon>Micrococcales</taxon>
        <taxon>Dermacoccaceae</taxon>
        <taxon>Flexivirga</taxon>
    </lineage>
</organism>
<dbReference type="EMBL" id="RJJQ01000006">
    <property type="protein sequence ID" value="RNI23070.1"/>
    <property type="molecule type" value="Genomic_DNA"/>
</dbReference>
<feature type="transmembrane region" description="Helical" evidence="1">
    <location>
        <begin position="27"/>
        <end position="47"/>
    </location>
</feature>
<keyword evidence="1" id="KW-0812">Transmembrane</keyword>
<dbReference type="AlphaFoldDB" id="A0A3M9MBW6"/>
<name>A0A3M9MBW6_9MICO</name>
<sequence>MRSSLVKLAADSNVPKLEEHHLPMPHWMYGGLAFIVFLALLGVLWTFRNTAADQASADEGEKEH</sequence>
<accession>A0A3M9MBW6</accession>
<evidence type="ECO:0000313" key="3">
    <source>
        <dbReference type="Proteomes" id="UP000271678"/>
    </source>
</evidence>
<gene>
    <name evidence="2" type="ORF">EFY87_07945</name>
</gene>
<dbReference type="OrthoDB" id="5149025at2"/>
<dbReference type="RefSeq" id="WP_123270945.1">
    <property type="nucleotide sequence ID" value="NZ_RJJQ01000006.1"/>
</dbReference>